<feature type="transmembrane region" description="Helical" evidence="6">
    <location>
        <begin position="354"/>
        <end position="372"/>
    </location>
</feature>
<proteinExistence type="inferred from homology"/>
<feature type="transmembrane region" description="Helical" evidence="6">
    <location>
        <begin position="246"/>
        <end position="265"/>
    </location>
</feature>
<comment type="subcellular location">
    <subcellularLocation>
        <location evidence="1">Membrane</location>
        <topology evidence="1">Multi-pass membrane protein</topology>
    </subcellularLocation>
</comment>
<evidence type="ECO:0000256" key="6">
    <source>
        <dbReference type="SAM" id="Phobius"/>
    </source>
</evidence>
<feature type="transmembrane region" description="Helical" evidence="6">
    <location>
        <begin position="318"/>
        <end position="342"/>
    </location>
</feature>
<dbReference type="GO" id="GO:0022857">
    <property type="term" value="F:transmembrane transporter activity"/>
    <property type="evidence" value="ECO:0007669"/>
    <property type="project" value="InterPro"/>
</dbReference>
<dbReference type="PANTHER" id="PTHR23501:SF102">
    <property type="entry name" value="DRUG TRANSPORTER, PUTATIVE (AFU_ORTHOLOGUE AFUA_3G08530)-RELATED"/>
    <property type="match status" value="1"/>
</dbReference>
<name>A0A8E2F2Z6_9PEZI</name>
<accession>A0A8E2F2Z6</accession>
<feature type="transmembrane region" description="Helical" evidence="6">
    <location>
        <begin position="149"/>
        <end position="171"/>
    </location>
</feature>
<organism evidence="8 9">
    <name type="scientific">Glonium stellatum</name>
    <dbReference type="NCBI Taxonomy" id="574774"/>
    <lineage>
        <taxon>Eukaryota</taxon>
        <taxon>Fungi</taxon>
        <taxon>Dikarya</taxon>
        <taxon>Ascomycota</taxon>
        <taxon>Pezizomycotina</taxon>
        <taxon>Dothideomycetes</taxon>
        <taxon>Pleosporomycetidae</taxon>
        <taxon>Gloniales</taxon>
        <taxon>Gloniaceae</taxon>
        <taxon>Glonium</taxon>
    </lineage>
</organism>
<dbReference type="Proteomes" id="UP000250140">
    <property type="component" value="Unassembled WGS sequence"/>
</dbReference>
<evidence type="ECO:0000256" key="2">
    <source>
        <dbReference type="ARBA" id="ARBA00007520"/>
    </source>
</evidence>
<dbReference type="Pfam" id="PF07690">
    <property type="entry name" value="MFS_1"/>
    <property type="match status" value="1"/>
</dbReference>
<feature type="transmembrane region" description="Helical" evidence="6">
    <location>
        <begin position="90"/>
        <end position="110"/>
    </location>
</feature>
<dbReference type="InterPro" id="IPR011701">
    <property type="entry name" value="MFS"/>
</dbReference>
<feature type="transmembrane region" description="Helical" evidence="6">
    <location>
        <begin position="491"/>
        <end position="510"/>
    </location>
</feature>
<sequence>MVPPIVPEIEKQEGTSERPLAFYLTFVCLCLCTFIAIMDSVIIASSLPAITESLQATSVEAYWCGSGFILAQAVGQPLYGSVSGIFGRKICIIFAVSVFTFASLLCATAQNIRWLIASRVIQGLGASGINVMVNVITTDMTSLKERGKYMGLTSLSGAVGLIAGVILGSAISERSTWRLIFYINLPICIPAILGFAKFLHLRRPQGSVLEKLKRIDGVGAVTLTGSLVSLLYGITAGGVLHPWVSANILVALLVGVVGVIVFLIYEHYGTQQPMIPLRIFRDRTAASGYLTTWAHALVLWAINYYLILYFLISQEKSLMGAAISTLPGSATIPFIAAAAGVVMQINKHFMPHNIVGWVLITTAMGLLSSLRADSGRGAQYSFQILYGVGGGIIYPGRLYAAQAPQPDADVAIATTMVSFLTSLGEAFGVSIGGTVFQNRWDALVSNAIRDGTISADYRISGNSAERAAVLLKTFPESIQHSYRSIMARSAGVIWITMASISGLALLGSLFSRNLSLDKEGTSEQKFETESLEVVNSKTEA</sequence>
<keyword evidence="3 6" id="KW-0812">Transmembrane</keyword>
<dbReference type="GO" id="GO:0005886">
    <property type="term" value="C:plasma membrane"/>
    <property type="evidence" value="ECO:0007669"/>
    <property type="project" value="TreeGrafter"/>
</dbReference>
<feature type="transmembrane region" description="Helical" evidence="6">
    <location>
        <begin position="20"/>
        <end position="44"/>
    </location>
</feature>
<dbReference type="OrthoDB" id="10021397at2759"/>
<feature type="transmembrane region" description="Helical" evidence="6">
    <location>
        <begin position="217"/>
        <end position="240"/>
    </location>
</feature>
<dbReference type="InterPro" id="IPR020846">
    <property type="entry name" value="MFS_dom"/>
</dbReference>
<feature type="transmembrane region" description="Helical" evidence="6">
    <location>
        <begin position="378"/>
        <end position="396"/>
    </location>
</feature>
<evidence type="ECO:0000256" key="3">
    <source>
        <dbReference type="ARBA" id="ARBA00022692"/>
    </source>
</evidence>
<dbReference type="PRINTS" id="PR01036">
    <property type="entry name" value="TCRTETB"/>
</dbReference>
<feature type="transmembrane region" description="Helical" evidence="6">
    <location>
        <begin position="286"/>
        <end position="312"/>
    </location>
</feature>
<feature type="transmembrane region" description="Helical" evidence="6">
    <location>
        <begin position="116"/>
        <end position="137"/>
    </location>
</feature>
<dbReference type="EMBL" id="KV749385">
    <property type="protein sequence ID" value="OCL09640.1"/>
    <property type="molecule type" value="Genomic_DNA"/>
</dbReference>
<comment type="similarity">
    <text evidence="2">Belongs to the major facilitator superfamily. TCR/Tet family.</text>
</comment>
<gene>
    <name evidence="8" type="ORF">AOQ84DRAFT_290857</name>
</gene>
<dbReference type="AlphaFoldDB" id="A0A8E2F2Z6"/>
<evidence type="ECO:0000313" key="8">
    <source>
        <dbReference type="EMBL" id="OCL09640.1"/>
    </source>
</evidence>
<feature type="domain" description="Major facilitator superfamily (MFS) profile" evidence="7">
    <location>
        <begin position="25"/>
        <end position="519"/>
    </location>
</feature>
<dbReference type="PANTHER" id="PTHR23501">
    <property type="entry name" value="MAJOR FACILITATOR SUPERFAMILY"/>
    <property type="match status" value="1"/>
</dbReference>
<protein>
    <submittedName>
        <fullName evidence="8">MFS general substrate transporter</fullName>
    </submittedName>
</protein>
<dbReference type="PROSITE" id="PS50850">
    <property type="entry name" value="MFS"/>
    <property type="match status" value="1"/>
</dbReference>
<dbReference type="Gene3D" id="1.20.1250.20">
    <property type="entry name" value="MFS general substrate transporter like domains"/>
    <property type="match status" value="2"/>
</dbReference>
<feature type="transmembrane region" description="Helical" evidence="6">
    <location>
        <begin position="177"/>
        <end position="196"/>
    </location>
</feature>
<evidence type="ECO:0000256" key="4">
    <source>
        <dbReference type="ARBA" id="ARBA00022989"/>
    </source>
</evidence>
<evidence type="ECO:0000256" key="1">
    <source>
        <dbReference type="ARBA" id="ARBA00004141"/>
    </source>
</evidence>
<dbReference type="InterPro" id="IPR036259">
    <property type="entry name" value="MFS_trans_sf"/>
</dbReference>
<evidence type="ECO:0000259" key="7">
    <source>
        <dbReference type="PROSITE" id="PS50850"/>
    </source>
</evidence>
<evidence type="ECO:0000256" key="5">
    <source>
        <dbReference type="ARBA" id="ARBA00023136"/>
    </source>
</evidence>
<keyword evidence="5 6" id="KW-0472">Membrane</keyword>
<keyword evidence="9" id="KW-1185">Reference proteome</keyword>
<reference evidence="8 9" key="1">
    <citation type="journal article" date="2016" name="Nat. Commun.">
        <title>Ectomycorrhizal ecology is imprinted in the genome of the dominant symbiotic fungus Cenococcum geophilum.</title>
        <authorList>
            <consortium name="DOE Joint Genome Institute"/>
            <person name="Peter M."/>
            <person name="Kohler A."/>
            <person name="Ohm R.A."/>
            <person name="Kuo A."/>
            <person name="Krutzmann J."/>
            <person name="Morin E."/>
            <person name="Arend M."/>
            <person name="Barry K.W."/>
            <person name="Binder M."/>
            <person name="Choi C."/>
            <person name="Clum A."/>
            <person name="Copeland A."/>
            <person name="Grisel N."/>
            <person name="Haridas S."/>
            <person name="Kipfer T."/>
            <person name="LaButti K."/>
            <person name="Lindquist E."/>
            <person name="Lipzen A."/>
            <person name="Maire R."/>
            <person name="Meier B."/>
            <person name="Mihaltcheva S."/>
            <person name="Molinier V."/>
            <person name="Murat C."/>
            <person name="Poggeler S."/>
            <person name="Quandt C.A."/>
            <person name="Sperisen C."/>
            <person name="Tritt A."/>
            <person name="Tisserant E."/>
            <person name="Crous P.W."/>
            <person name="Henrissat B."/>
            <person name="Nehls U."/>
            <person name="Egli S."/>
            <person name="Spatafora J.W."/>
            <person name="Grigoriev I.V."/>
            <person name="Martin F.M."/>
        </authorList>
    </citation>
    <scope>NUCLEOTIDE SEQUENCE [LARGE SCALE GENOMIC DNA]</scope>
    <source>
        <strain evidence="8 9">CBS 207.34</strain>
    </source>
</reference>
<evidence type="ECO:0000313" key="9">
    <source>
        <dbReference type="Proteomes" id="UP000250140"/>
    </source>
</evidence>
<keyword evidence="4 6" id="KW-1133">Transmembrane helix</keyword>
<dbReference type="SUPFAM" id="SSF103473">
    <property type="entry name" value="MFS general substrate transporter"/>
    <property type="match status" value="1"/>
</dbReference>